<keyword evidence="3" id="KW-1185">Reference proteome</keyword>
<dbReference type="EMBL" id="CP015249">
    <property type="protein sequence ID" value="ANB19386.1"/>
    <property type="molecule type" value="Genomic_DNA"/>
</dbReference>
<dbReference type="Proteomes" id="UP000076830">
    <property type="component" value="Chromosome"/>
</dbReference>
<dbReference type="AlphaFoldDB" id="A0A167H807"/>
<name>A0A167H807_9GAMM</name>
<protein>
    <submittedName>
        <fullName evidence="2">Uncharacterized protein</fullName>
    </submittedName>
</protein>
<proteinExistence type="predicted"/>
<dbReference type="STRING" id="1300342.I596_3397"/>
<evidence type="ECO:0000256" key="1">
    <source>
        <dbReference type="SAM" id="MobiDB-lite"/>
    </source>
</evidence>
<feature type="region of interest" description="Disordered" evidence="1">
    <location>
        <begin position="1"/>
        <end position="32"/>
    </location>
</feature>
<accession>A0A167H807</accession>
<evidence type="ECO:0000313" key="2">
    <source>
        <dbReference type="EMBL" id="ANB19386.1"/>
    </source>
</evidence>
<gene>
    <name evidence="2" type="ORF">I596_3397</name>
</gene>
<sequence>MGHRTPRCRGVKTKAARPPGRPGGATGPACRKSAPKTFASSFVCVCP</sequence>
<evidence type="ECO:0000313" key="3">
    <source>
        <dbReference type="Proteomes" id="UP000076830"/>
    </source>
</evidence>
<dbReference type="KEGG" id="dko:I596_3397"/>
<feature type="compositionally biased region" description="Basic residues" evidence="1">
    <location>
        <begin position="1"/>
        <end position="15"/>
    </location>
</feature>
<organism evidence="2 3">
    <name type="scientific">Dokdonella koreensis DS-123</name>
    <dbReference type="NCBI Taxonomy" id="1300342"/>
    <lineage>
        <taxon>Bacteria</taxon>
        <taxon>Pseudomonadati</taxon>
        <taxon>Pseudomonadota</taxon>
        <taxon>Gammaproteobacteria</taxon>
        <taxon>Lysobacterales</taxon>
        <taxon>Rhodanobacteraceae</taxon>
        <taxon>Dokdonella</taxon>
    </lineage>
</organism>
<reference evidence="2 3" key="1">
    <citation type="submission" date="2016-04" db="EMBL/GenBank/DDBJ databases">
        <title>Complete genome sequence of Dokdonella koreensis DS-123T.</title>
        <authorList>
            <person name="Kim J.F."/>
            <person name="Lee H."/>
            <person name="Kwak M.-J."/>
        </authorList>
    </citation>
    <scope>NUCLEOTIDE SEQUENCE [LARGE SCALE GENOMIC DNA]</scope>
    <source>
        <strain evidence="2 3">DS-123</strain>
    </source>
</reference>